<dbReference type="PROSITE" id="PS00010">
    <property type="entry name" value="ASX_HYDROXYL"/>
    <property type="match status" value="1"/>
</dbReference>
<keyword evidence="15" id="KW-0325">Glycoprotein</keyword>
<evidence type="ECO:0000313" key="26">
    <source>
        <dbReference type="Proteomes" id="UP001634007"/>
    </source>
</evidence>
<dbReference type="InterPro" id="IPR011009">
    <property type="entry name" value="Kinase-like_dom_sf"/>
</dbReference>
<dbReference type="SUPFAM" id="SSF56112">
    <property type="entry name" value="Protein kinase-like (PK-like)"/>
    <property type="match status" value="1"/>
</dbReference>
<dbReference type="InterPro" id="IPR000152">
    <property type="entry name" value="EGF-type_Asp/Asn_hydroxyl_site"/>
</dbReference>
<evidence type="ECO:0000256" key="7">
    <source>
        <dbReference type="ARBA" id="ARBA00022729"/>
    </source>
</evidence>
<evidence type="ECO:0000256" key="8">
    <source>
        <dbReference type="ARBA" id="ARBA00022737"/>
    </source>
</evidence>
<dbReference type="SMART" id="SM00181">
    <property type="entry name" value="EGF"/>
    <property type="match status" value="1"/>
</dbReference>
<accession>A0ABD3LBK3</accession>
<comment type="caution">
    <text evidence="25">The sequence shown here is derived from an EMBL/GenBank/DDBJ whole genome shotgun (WGS) entry which is preliminary data.</text>
</comment>
<dbReference type="PROSITE" id="PS00107">
    <property type="entry name" value="PROTEIN_KINASE_ATP"/>
    <property type="match status" value="1"/>
</dbReference>
<evidence type="ECO:0000256" key="21">
    <source>
        <dbReference type="SAM" id="Phobius"/>
    </source>
</evidence>
<dbReference type="GO" id="GO:0016020">
    <property type="term" value="C:membrane"/>
    <property type="evidence" value="ECO:0007669"/>
    <property type="project" value="UniProtKB-SubCell"/>
</dbReference>
<dbReference type="InterPro" id="IPR017441">
    <property type="entry name" value="Protein_kinase_ATP_BS"/>
</dbReference>
<keyword evidence="20" id="KW-0175">Coiled coil</keyword>
<dbReference type="InterPro" id="IPR000719">
    <property type="entry name" value="Prot_kinase_dom"/>
</dbReference>
<evidence type="ECO:0000256" key="3">
    <source>
        <dbReference type="ARBA" id="ARBA00022536"/>
    </source>
</evidence>
<keyword evidence="7 22" id="KW-0732">Signal</keyword>
<dbReference type="Proteomes" id="UP001634007">
    <property type="component" value="Unassembled WGS sequence"/>
</dbReference>
<dbReference type="FunFam" id="2.10.25.10:FF:000038">
    <property type="entry name" value="Fibrillin 2"/>
    <property type="match status" value="1"/>
</dbReference>
<evidence type="ECO:0000256" key="15">
    <source>
        <dbReference type="ARBA" id="ARBA00023180"/>
    </source>
</evidence>
<evidence type="ECO:0000256" key="17">
    <source>
        <dbReference type="ARBA" id="ARBA00047951"/>
    </source>
</evidence>
<evidence type="ECO:0000256" key="5">
    <source>
        <dbReference type="ARBA" id="ARBA00022679"/>
    </source>
</evidence>
<evidence type="ECO:0000256" key="14">
    <source>
        <dbReference type="ARBA" id="ARBA00023157"/>
    </source>
</evidence>
<keyword evidence="13 21" id="KW-0472">Membrane</keyword>
<evidence type="ECO:0000256" key="12">
    <source>
        <dbReference type="ARBA" id="ARBA00022989"/>
    </source>
</evidence>
<dbReference type="PANTHER" id="PTHR27005">
    <property type="entry name" value="WALL-ASSOCIATED RECEPTOR KINASE-LIKE 21"/>
    <property type="match status" value="1"/>
</dbReference>
<dbReference type="InterPro" id="IPR045274">
    <property type="entry name" value="WAK-like"/>
</dbReference>
<dbReference type="InterPro" id="IPR018097">
    <property type="entry name" value="EGF_Ca-bd_CS"/>
</dbReference>
<comment type="subcellular location">
    <subcellularLocation>
        <location evidence="1">Membrane</location>
        <topology evidence="1">Single-pass type I membrane protein</topology>
    </subcellularLocation>
</comment>
<reference evidence="25 26" key="1">
    <citation type="submission" date="2024-11" db="EMBL/GenBank/DDBJ databases">
        <title>Chromosome-level genome assembly of Eucalyptus globulus Labill. provides insights into its genome evolution.</title>
        <authorList>
            <person name="Li X."/>
        </authorList>
    </citation>
    <scope>NUCLEOTIDE SEQUENCE [LARGE SCALE GENOMIC DNA]</scope>
    <source>
        <strain evidence="25">CL2024</strain>
        <tissue evidence="25">Fresh tender leaves</tissue>
    </source>
</reference>
<evidence type="ECO:0000256" key="10">
    <source>
        <dbReference type="ARBA" id="ARBA00022777"/>
    </source>
</evidence>
<feature type="domain" description="Protein kinase" evidence="23">
    <location>
        <begin position="264"/>
        <end position="544"/>
    </location>
</feature>
<feature type="chain" id="PRO_5044822298" evidence="22">
    <location>
        <begin position="22"/>
        <end position="586"/>
    </location>
</feature>
<evidence type="ECO:0000256" key="13">
    <source>
        <dbReference type="ARBA" id="ARBA00023136"/>
    </source>
</evidence>
<dbReference type="PROSITE" id="PS50011">
    <property type="entry name" value="PROTEIN_KINASE_DOM"/>
    <property type="match status" value="1"/>
</dbReference>
<feature type="coiled-coil region" evidence="20">
    <location>
        <begin position="530"/>
        <end position="557"/>
    </location>
</feature>
<dbReference type="GO" id="GO:0005524">
    <property type="term" value="F:ATP binding"/>
    <property type="evidence" value="ECO:0007669"/>
    <property type="project" value="UniProtKB-UniRule"/>
</dbReference>
<dbReference type="Pfam" id="PF13947">
    <property type="entry name" value="GUB_WAK_bind"/>
    <property type="match status" value="1"/>
</dbReference>
<evidence type="ECO:0000256" key="11">
    <source>
        <dbReference type="ARBA" id="ARBA00022840"/>
    </source>
</evidence>
<gene>
    <name evidence="25" type="ORF">ACJRO7_010269</name>
</gene>
<comment type="catalytic activity">
    <reaction evidence="17">
        <text>L-threonyl-[protein] + ATP = O-phospho-L-threonyl-[protein] + ADP + H(+)</text>
        <dbReference type="Rhea" id="RHEA:46608"/>
        <dbReference type="Rhea" id="RHEA-COMP:11060"/>
        <dbReference type="Rhea" id="RHEA-COMP:11605"/>
        <dbReference type="ChEBI" id="CHEBI:15378"/>
        <dbReference type="ChEBI" id="CHEBI:30013"/>
        <dbReference type="ChEBI" id="CHEBI:30616"/>
        <dbReference type="ChEBI" id="CHEBI:61977"/>
        <dbReference type="ChEBI" id="CHEBI:456216"/>
    </reaction>
</comment>
<dbReference type="InterPro" id="IPR000742">
    <property type="entry name" value="EGF"/>
</dbReference>
<dbReference type="EMBL" id="JBJKBG010000002">
    <property type="protein sequence ID" value="KAL3749148.1"/>
    <property type="molecule type" value="Genomic_DNA"/>
</dbReference>
<keyword evidence="8" id="KW-0677">Repeat</keyword>
<dbReference type="Gene3D" id="2.10.25.10">
    <property type="entry name" value="Laminin"/>
    <property type="match status" value="1"/>
</dbReference>
<dbReference type="Gene3D" id="3.30.200.20">
    <property type="entry name" value="Phosphorylase Kinase, domain 1"/>
    <property type="match status" value="1"/>
</dbReference>
<keyword evidence="3 18" id="KW-0245">EGF-like domain</keyword>
<keyword evidence="12 21" id="KW-1133">Transmembrane helix</keyword>
<keyword evidence="14" id="KW-1015">Disulfide bond</keyword>
<evidence type="ECO:0000256" key="19">
    <source>
        <dbReference type="PROSITE-ProRule" id="PRU10141"/>
    </source>
</evidence>
<keyword evidence="10" id="KW-0418">Kinase</keyword>
<dbReference type="InterPro" id="IPR001881">
    <property type="entry name" value="EGF-like_Ca-bd_dom"/>
</dbReference>
<evidence type="ECO:0000256" key="1">
    <source>
        <dbReference type="ARBA" id="ARBA00004479"/>
    </source>
</evidence>
<dbReference type="SUPFAM" id="SSF57196">
    <property type="entry name" value="EGF/Laminin"/>
    <property type="match status" value="1"/>
</dbReference>
<keyword evidence="6 21" id="KW-0812">Transmembrane</keyword>
<sequence>MKMVHWLLTLAVAWWLRQGGAQKALCSRWCGNMEVPFPFGLEIDCARSKDFLLNCASADRLLLGNITVYKIEVYNSTMEIGLPGEYSDARHLVREHDGCFELVDCREQDLRRGQVEPVKLCCAGENTKCEDFGEERAYICLCKDDGYEGNPYDRTQGCTDFNECENPNRCPYNGKCKNTPGNYTCHCPFGMWGDGKVTCQISVWIVLVPAIILAFFTAVGALVLYMWRRRSKEKNFKRNGGELLKHHRVQIFTEAELIKATNNYDNSNKLGEGGFGSVYRGRVVGDTIIAVKKPKDLHKSLMKMDFQHELQIVMQINHKNVVKLHGICLETRIPLLVYEYISNGTLFQHIHQNASNILRSWKNRLRIAAETALALDYMHSCAEPPIIHGDIKSVNILLDHNYSAKVSDFGTSVLISPEHSNMVATKIQGTLGYIDPEYLTTGIITIKSDVYSFGVVLVELLTRKKPTSFITRPGESINIIHYFVSSVKDKTFSDIINFEATSEDEMERIGMVAEIAVKCLDQTRAKRPTMREVAEQLTRINQELDSLTVEENNEETNCEVDEESLASHSTSVICETSQHGTSSSLF</sequence>
<dbReference type="CDD" id="cd00054">
    <property type="entry name" value="EGF_CA"/>
    <property type="match status" value="1"/>
</dbReference>
<dbReference type="PROSITE" id="PS50026">
    <property type="entry name" value="EGF_3"/>
    <property type="match status" value="1"/>
</dbReference>
<dbReference type="GO" id="GO:0004674">
    <property type="term" value="F:protein serine/threonine kinase activity"/>
    <property type="evidence" value="ECO:0007669"/>
    <property type="project" value="UniProtKB-KW"/>
</dbReference>
<evidence type="ECO:0000256" key="6">
    <source>
        <dbReference type="ARBA" id="ARBA00022692"/>
    </source>
</evidence>
<keyword evidence="11 19" id="KW-0067">ATP-binding</keyword>
<keyword evidence="2" id="KW-0723">Serine/threonine-protein kinase</keyword>
<evidence type="ECO:0000256" key="16">
    <source>
        <dbReference type="ARBA" id="ARBA00047558"/>
    </source>
</evidence>
<dbReference type="Gene3D" id="1.10.510.10">
    <property type="entry name" value="Transferase(Phosphotransferase) domain 1"/>
    <property type="match status" value="1"/>
</dbReference>
<feature type="binding site" evidence="19">
    <location>
        <position position="293"/>
    </location>
    <ligand>
        <name>ATP</name>
        <dbReference type="ChEBI" id="CHEBI:30616"/>
    </ligand>
</feature>
<dbReference type="FunFam" id="1.10.510.10:FF:000084">
    <property type="entry name" value="Wall-associated receptor kinase 2"/>
    <property type="match status" value="1"/>
</dbReference>
<evidence type="ECO:0000256" key="9">
    <source>
        <dbReference type="ARBA" id="ARBA00022741"/>
    </source>
</evidence>
<dbReference type="SMART" id="SM00179">
    <property type="entry name" value="EGF_CA"/>
    <property type="match status" value="1"/>
</dbReference>
<dbReference type="InterPro" id="IPR008271">
    <property type="entry name" value="Ser/Thr_kinase_AS"/>
</dbReference>
<comment type="caution">
    <text evidence="18">Lacks conserved residue(s) required for the propagation of feature annotation.</text>
</comment>
<protein>
    <submittedName>
        <fullName evidence="25">Uncharacterized protein</fullName>
    </submittedName>
</protein>
<feature type="signal peptide" evidence="22">
    <location>
        <begin position="1"/>
        <end position="21"/>
    </location>
</feature>
<proteinExistence type="predicted"/>
<evidence type="ECO:0000256" key="18">
    <source>
        <dbReference type="PROSITE-ProRule" id="PRU00076"/>
    </source>
</evidence>
<evidence type="ECO:0000259" key="23">
    <source>
        <dbReference type="PROSITE" id="PS50011"/>
    </source>
</evidence>
<feature type="domain" description="EGF-like" evidence="24">
    <location>
        <begin position="160"/>
        <end position="200"/>
    </location>
</feature>
<organism evidence="25 26">
    <name type="scientific">Eucalyptus globulus</name>
    <name type="common">Tasmanian blue gum</name>
    <dbReference type="NCBI Taxonomy" id="34317"/>
    <lineage>
        <taxon>Eukaryota</taxon>
        <taxon>Viridiplantae</taxon>
        <taxon>Streptophyta</taxon>
        <taxon>Embryophyta</taxon>
        <taxon>Tracheophyta</taxon>
        <taxon>Spermatophyta</taxon>
        <taxon>Magnoliopsida</taxon>
        <taxon>eudicotyledons</taxon>
        <taxon>Gunneridae</taxon>
        <taxon>Pentapetalae</taxon>
        <taxon>rosids</taxon>
        <taxon>malvids</taxon>
        <taxon>Myrtales</taxon>
        <taxon>Myrtaceae</taxon>
        <taxon>Myrtoideae</taxon>
        <taxon>Eucalypteae</taxon>
        <taxon>Eucalyptus</taxon>
    </lineage>
</organism>
<feature type="transmembrane region" description="Helical" evidence="21">
    <location>
        <begin position="201"/>
        <end position="227"/>
    </location>
</feature>
<dbReference type="InterPro" id="IPR001245">
    <property type="entry name" value="Ser-Thr/Tyr_kinase_cat_dom"/>
</dbReference>
<evidence type="ECO:0000259" key="24">
    <source>
        <dbReference type="PROSITE" id="PS50026"/>
    </source>
</evidence>
<comment type="catalytic activity">
    <reaction evidence="16">
        <text>L-seryl-[protein] + ATP = O-phospho-L-seryl-[protein] + ADP + H(+)</text>
        <dbReference type="Rhea" id="RHEA:17989"/>
        <dbReference type="Rhea" id="RHEA-COMP:9863"/>
        <dbReference type="Rhea" id="RHEA-COMP:11604"/>
        <dbReference type="ChEBI" id="CHEBI:15378"/>
        <dbReference type="ChEBI" id="CHEBI:29999"/>
        <dbReference type="ChEBI" id="CHEBI:30616"/>
        <dbReference type="ChEBI" id="CHEBI:83421"/>
        <dbReference type="ChEBI" id="CHEBI:456216"/>
    </reaction>
</comment>
<evidence type="ECO:0000256" key="2">
    <source>
        <dbReference type="ARBA" id="ARBA00022527"/>
    </source>
</evidence>
<keyword evidence="4" id="KW-0597">Phosphoprotein</keyword>
<keyword evidence="9 19" id="KW-0547">Nucleotide-binding</keyword>
<evidence type="ECO:0000256" key="20">
    <source>
        <dbReference type="SAM" id="Coils"/>
    </source>
</evidence>
<dbReference type="PROSITE" id="PS00108">
    <property type="entry name" value="PROTEIN_KINASE_ST"/>
    <property type="match status" value="1"/>
</dbReference>
<evidence type="ECO:0000256" key="22">
    <source>
        <dbReference type="SAM" id="SignalP"/>
    </source>
</evidence>
<name>A0ABD3LBK3_EUCGL</name>
<keyword evidence="26" id="KW-1185">Reference proteome</keyword>
<dbReference type="PROSITE" id="PS01187">
    <property type="entry name" value="EGF_CA"/>
    <property type="match status" value="1"/>
</dbReference>
<dbReference type="AlphaFoldDB" id="A0ABD3LBK3"/>
<dbReference type="SMART" id="SM00220">
    <property type="entry name" value="S_TKc"/>
    <property type="match status" value="1"/>
</dbReference>
<dbReference type="Pfam" id="PF07714">
    <property type="entry name" value="PK_Tyr_Ser-Thr"/>
    <property type="match status" value="1"/>
</dbReference>
<evidence type="ECO:0000313" key="25">
    <source>
        <dbReference type="EMBL" id="KAL3749148.1"/>
    </source>
</evidence>
<keyword evidence="5" id="KW-0808">Transferase</keyword>
<dbReference type="InterPro" id="IPR025287">
    <property type="entry name" value="WAK_GUB"/>
</dbReference>
<evidence type="ECO:0000256" key="4">
    <source>
        <dbReference type="ARBA" id="ARBA00022553"/>
    </source>
</evidence>
<dbReference type="PANTHER" id="PTHR27005:SF315">
    <property type="entry name" value="PROTEIN KINASE DOMAIN-CONTAINING PROTEIN"/>
    <property type="match status" value="1"/>
</dbReference>
<dbReference type="CDD" id="cd14066">
    <property type="entry name" value="STKc_IRAK"/>
    <property type="match status" value="1"/>
</dbReference>